<name>A0A1S6GL98_9MAXI</name>
<keyword evidence="2" id="KW-0732">Signal</keyword>
<feature type="region of interest" description="Disordered" evidence="1">
    <location>
        <begin position="50"/>
        <end position="69"/>
    </location>
</feature>
<feature type="chain" id="PRO_5013227057" evidence="2">
    <location>
        <begin position="24"/>
        <end position="69"/>
    </location>
</feature>
<protein>
    <submittedName>
        <fullName evidence="3">Uncharacterized protein</fullName>
    </submittedName>
</protein>
<dbReference type="EMBL" id="KY314185">
    <property type="protein sequence ID" value="AQS22619.1"/>
    <property type="molecule type" value="mRNA"/>
</dbReference>
<sequence>MQDKFRLFPVMVALFLVTKDVVGLAYLDQHFTASNKKWRLLRTFLLWDRENSPQIPPSTSNEEMESNNQ</sequence>
<reference evidence="3" key="1">
    <citation type="journal article" date="2017" name="Aquat. Toxicol.">
        <title>Spliced leader-based analyses reveal the effects of polycyclic aromatic hydrocarbons on gene expression in the copepod Pseudodiaptomus poplesia.</title>
        <authorList>
            <person name="Zhuang Y."/>
            <person name="Yang F."/>
            <person name="Xu D."/>
            <person name="Chen H."/>
            <person name="Zhang H."/>
            <person name="Liu G."/>
        </authorList>
    </citation>
    <scope>NUCLEOTIDE SEQUENCE</scope>
</reference>
<dbReference type="AlphaFoldDB" id="A0A1S6GL98"/>
<evidence type="ECO:0000256" key="1">
    <source>
        <dbReference type="SAM" id="MobiDB-lite"/>
    </source>
</evidence>
<evidence type="ECO:0000256" key="2">
    <source>
        <dbReference type="SAM" id="SignalP"/>
    </source>
</evidence>
<proteinExistence type="evidence at transcript level"/>
<evidence type="ECO:0000313" key="3">
    <source>
        <dbReference type="EMBL" id="AQS22619.1"/>
    </source>
</evidence>
<accession>A0A1S6GL98</accession>
<organism evidence="3">
    <name type="scientific">Pseudodiaptomus poplesia</name>
    <dbReference type="NCBI Taxonomy" id="213370"/>
    <lineage>
        <taxon>Eukaryota</taxon>
        <taxon>Metazoa</taxon>
        <taxon>Ecdysozoa</taxon>
        <taxon>Arthropoda</taxon>
        <taxon>Crustacea</taxon>
        <taxon>Multicrustacea</taxon>
        <taxon>Hexanauplia</taxon>
        <taxon>Copepoda</taxon>
        <taxon>Calanoida</taxon>
        <taxon>Pseudodiaptomidae</taxon>
        <taxon>Pseudodiaptomus</taxon>
    </lineage>
</organism>
<feature type="signal peptide" evidence="2">
    <location>
        <begin position="1"/>
        <end position="23"/>
    </location>
</feature>